<dbReference type="KEGG" id="haxz:M0R88_01205"/>
<evidence type="ECO:0000313" key="5">
    <source>
        <dbReference type="EMBL" id="UPW00735.1"/>
    </source>
</evidence>
<feature type="region of interest" description="Disordered" evidence="2">
    <location>
        <begin position="212"/>
        <end position="240"/>
    </location>
</feature>
<dbReference type="PANTHER" id="PTHR43818">
    <property type="entry name" value="BCDNA.GH03377"/>
    <property type="match status" value="1"/>
</dbReference>
<evidence type="ECO:0000259" key="4">
    <source>
        <dbReference type="Pfam" id="PF22725"/>
    </source>
</evidence>
<dbReference type="AlphaFoldDB" id="A0A8U0IJ76"/>
<dbReference type="GO" id="GO:0000166">
    <property type="term" value="F:nucleotide binding"/>
    <property type="evidence" value="ECO:0007669"/>
    <property type="project" value="InterPro"/>
</dbReference>
<proteinExistence type="predicted"/>
<evidence type="ECO:0000259" key="3">
    <source>
        <dbReference type="Pfam" id="PF01408"/>
    </source>
</evidence>
<dbReference type="Pfam" id="PF01408">
    <property type="entry name" value="GFO_IDH_MocA"/>
    <property type="match status" value="1"/>
</dbReference>
<keyword evidence="6" id="KW-1185">Reference proteome</keyword>
<feature type="domain" description="Gfo/Idh/MocA-like oxidoreductase N-terminal" evidence="3">
    <location>
        <begin position="3"/>
        <end position="122"/>
    </location>
</feature>
<protein>
    <submittedName>
        <fullName evidence="5">Gfo/Idh/MocA family oxidoreductase</fullName>
    </submittedName>
</protein>
<dbReference type="Gene3D" id="3.30.360.10">
    <property type="entry name" value="Dihydrodipicolinate Reductase, domain 2"/>
    <property type="match status" value="1"/>
</dbReference>
<dbReference type="InterPro" id="IPR055170">
    <property type="entry name" value="GFO_IDH_MocA-like_dom"/>
</dbReference>
<dbReference type="EMBL" id="CP096658">
    <property type="protein sequence ID" value="UPW00735.1"/>
    <property type="molecule type" value="Genomic_DNA"/>
</dbReference>
<gene>
    <name evidence="5" type="ORF">M0R88_01205</name>
</gene>
<dbReference type="Gene3D" id="3.40.50.720">
    <property type="entry name" value="NAD(P)-binding Rossmann-like Domain"/>
    <property type="match status" value="1"/>
</dbReference>
<evidence type="ECO:0000313" key="6">
    <source>
        <dbReference type="Proteomes" id="UP000830434"/>
    </source>
</evidence>
<name>A0A8U0IJ76_9EURY</name>
<reference evidence="5" key="1">
    <citation type="submission" date="2022-04" db="EMBL/GenBank/DDBJ databases">
        <title>Diverse halophilic archaea isolated from saline environments.</title>
        <authorList>
            <person name="Cui H.-L."/>
        </authorList>
    </citation>
    <scope>NUCLEOTIDE SEQUENCE</scope>
    <source>
        <strain evidence="5">XZYJT40</strain>
    </source>
</reference>
<evidence type="ECO:0000256" key="1">
    <source>
        <dbReference type="ARBA" id="ARBA00023002"/>
    </source>
</evidence>
<dbReference type="Pfam" id="PF22725">
    <property type="entry name" value="GFO_IDH_MocA_C3"/>
    <property type="match status" value="1"/>
</dbReference>
<keyword evidence="1" id="KW-0560">Oxidoreductase</keyword>
<dbReference type="RefSeq" id="WP_248655145.1">
    <property type="nucleotide sequence ID" value="NZ_CP096658.1"/>
</dbReference>
<dbReference type="InterPro" id="IPR000683">
    <property type="entry name" value="Gfo/Idh/MocA-like_OxRdtase_N"/>
</dbReference>
<evidence type="ECO:0000256" key="2">
    <source>
        <dbReference type="SAM" id="MobiDB-lite"/>
    </source>
</evidence>
<dbReference type="GeneID" id="72188430"/>
<dbReference type="InterPro" id="IPR050463">
    <property type="entry name" value="Gfo/Idh/MocA_oxidrdct_glycsds"/>
</dbReference>
<dbReference type="GO" id="GO:0016491">
    <property type="term" value="F:oxidoreductase activity"/>
    <property type="evidence" value="ECO:0007669"/>
    <property type="project" value="UniProtKB-KW"/>
</dbReference>
<dbReference type="SUPFAM" id="SSF55347">
    <property type="entry name" value="Glyceraldehyde-3-phosphate dehydrogenase-like, C-terminal domain"/>
    <property type="match status" value="1"/>
</dbReference>
<dbReference type="Proteomes" id="UP000830434">
    <property type="component" value="Chromosome"/>
</dbReference>
<organism evidence="5 6">
    <name type="scientific">Halorussus gelatinilyticus</name>
    <dbReference type="NCBI Taxonomy" id="2937524"/>
    <lineage>
        <taxon>Archaea</taxon>
        <taxon>Methanobacteriati</taxon>
        <taxon>Methanobacteriota</taxon>
        <taxon>Stenosarchaea group</taxon>
        <taxon>Halobacteria</taxon>
        <taxon>Halobacteriales</taxon>
        <taxon>Haladaptataceae</taxon>
        <taxon>Halorussus</taxon>
    </lineage>
</organism>
<dbReference type="SUPFAM" id="SSF51735">
    <property type="entry name" value="NAD(P)-binding Rossmann-fold domains"/>
    <property type="match status" value="1"/>
</dbReference>
<feature type="domain" description="GFO/IDH/MocA-like oxidoreductase" evidence="4">
    <location>
        <begin position="136"/>
        <end position="284"/>
    </location>
</feature>
<dbReference type="InterPro" id="IPR036291">
    <property type="entry name" value="NAD(P)-bd_dom_sf"/>
</dbReference>
<dbReference type="PANTHER" id="PTHR43818:SF11">
    <property type="entry name" value="BCDNA.GH03377"/>
    <property type="match status" value="1"/>
</dbReference>
<sequence length="380" mass="42059">MTLKVGVLGYRFMGKAHANALARLPMFFPDAPDVERHVLVGRDEAALADAADRLGFETTATDWADVVDEVDAFYNLGPNHVHAEPSIAALEAGTPVLSEKPLANDLESAERMAEAAESAGVPTATAFNYRFVPALRYAKNLIEDGELGEIHHFRGRYLQDWLVDPEAPWSWRNSEEMAGSGALGDLGAHTIDLARFLVGDLERVSGHCRTFVDERPVEDSETPEKSREGGETAERETREVTVDDAYSAQAELEGGVMATFEASRFANGHKNDHAIEIHGSEGSLKFSLERLNELEVLRDGNRGYETILVTDADDPYVEHWWPPGHVLGWEHTFVHENYEFLSAIDSGDEYHPDFDDGLAVQRALAAIQESDERGEWVAVE</sequence>
<accession>A0A8U0IJ76</accession>